<comment type="subcellular location">
    <subcellularLocation>
        <location evidence="1">Secreted</location>
    </subcellularLocation>
</comment>
<comment type="similarity">
    <text evidence="2">Belongs to the corazonin family.</text>
</comment>
<reference evidence="7" key="1">
    <citation type="submission" date="2021-12" db="EMBL/GenBank/DDBJ databases">
        <title>Corazonin stimulates ovarian development in the swimming crab, Portunus trituberculatus.</title>
        <authorList>
            <person name="Tu S."/>
        </authorList>
    </citation>
    <scope>NUCLEOTIDE SEQUENCE</scope>
</reference>
<proteinExistence type="evidence at transcript level"/>
<evidence type="ECO:0000256" key="2">
    <source>
        <dbReference type="ARBA" id="ARBA00009635"/>
    </source>
</evidence>
<evidence type="ECO:0000313" key="7">
    <source>
        <dbReference type="EMBL" id="UZH25338.1"/>
    </source>
</evidence>
<evidence type="ECO:0000256" key="6">
    <source>
        <dbReference type="SAM" id="SignalP"/>
    </source>
</evidence>
<dbReference type="GeneID" id="123511419"/>
<dbReference type="RefSeq" id="XP_045123222.1">
    <property type="nucleotide sequence ID" value="XM_045267287.1"/>
</dbReference>
<name>A0A9E8IIK0_PORTR</name>
<dbReference type="KEGG" id="ptru:123511419"/>
<dbReference type="GO" id="GO:0045823">
    <property type="term" value="P:positive regulation of heart contraction"/>
    <property type="evidence" value="ECO:0007669"/>
    <property type="project" value="InterPro"/>
</dbReference>
<protein>
    <recommendedName>
        <fullName evidence="3">Pro-corazonin</fullName>
    </recommendedName>
</protein>
<dbReference type="GO" id="GO:0071858">
    <property type="term" value="F:corazonin receptor binding"/>
    <property type="evidence" value="ECO:0007669"/>
    <property type="project" value="InterPro"/>
</dbReference>
<organism evidence="7">
    <name type="scientific">Portunus trituberculatus</name>
    <name type="common">Swimming crab</name>
    <name type="synonym">Neptunus trituberculatus</name>
    <dbReference type="NCBI Taxonomy" id="210409"/>
    <lineage>
        <taxon>Eukaryota</taxon>
        <taxon>Metazoa</taxon>
        <taxon>Ecdysozoa</taxon>
        <taxon>Arthropoda</taxon>
        <taxon>Crustacea</taxon>
        <taxon>Multicrustacea</taxon>
        <taxon>Malacostraca</taxon>
        <taxon>Eumalacostraca</taxon>
        <taxon>Eucarida</taxon>
        <taxon>Decapoda</taxon>
        <taxon>Pleocyemata</taxon>
        <taxon>Brachyura</taxon>
        <taxon>Eubrachyura</taxon>
        <taxon>Portunoidea</taxon>
        <taxon>Portunidae</taxon>
        <taxon>Portuninae</taxon>
        <taxon>Portunus</taxon>
    </lineage>
</organism>
<dbReference type="EMBL" id="OL694705">
    <property type="protein sequence ID" value="UZH25338.1"/>
    <property type="molecule type" value="mRNA"/>
</dbReference>
<dbReference type="Pfam" id="PF17308">
    <property type="entry name" value="Corazonin"/>
    <property type="match status" value="1"/>
</dbReference>
<feature type="signal peptide" evidence="6">
    <location>
        <begin position="1"/>
        <end position="19"/>
    </location>
</feature>
<dbReference type="InterPro" id="IPR020190">
    <property type="entry name" value="Procorazonin"/>
</dbReference>
<dbReference type="AlphaFoldDB" id="A0A9E8IIK0"/>
<evidence type="ECO:0000256" key="5">
    <source>
        <dbReference type="ARBA" id="ARBA00022729"/>
    </source>
</evidence>
<evidence type="ECO:0000256" key="4">
    <source>
        <dbReference type="ARBA" id="ARBA00022525"/>
    </source>
</evidence>
<keyword evidence="4" id="KW-0964">Secreted</keyword>
<dbReference type="OrthoDB" id="6436322at2759"/>
<evidence type="ECO:0000256" key="1">
    <source>
        <dbReference type="ARBA" id="ARBA00004613"/>
    </source>
</evidence>
<accession>A0A9E8IIK0</accession>
<evidence type="ECO:0000256" key="3">
    <source>
        <dbReference type="ARBA" id="ARBA00014144"/>
    </source>
</evidence>
<sequence length="117" mass="12448">MVSRVTVVVLVASLALAACQTFQYSRGWTNGRKRSAELGGVVGVSSGRRAGVDFVAADPRRSLQQQTPAPRHSLPRDIEERLRAVEAGVSALLRAAQQNPEAAAAAVAGEQDYYAQN</sequence>
<dbReference type="GO" id="GO:0005576">
    <property type="term" value="C:extracellular region"/>
    <property type="evidence" value="ECO:0007669"/>
    <property type="project" value="UniProtKB-SubCell"/>
</dbReference>
<feature type="chain" id="PRO_5039437396" description="Pro-corazonin" evidence="6">
    <location>
        <begin position="20"/>
        <end position="117"/>
    </location>
</feature>
<dbReference type="PROSITE" id="PS51257">
    <property type="entry name" value="PROKAR_LIPOPROTEIN"/>
    <property type="match status" value="1"/>
</dbReference>
<keyword evidence="5 6" id="KW-0732">Signal</keyword>